<dbReference type="Pfam" id="PF24986">
    <property type="entry name" value="PRC_RimM"/>
    <property type="match status" value="1"/>
</dbReference>
<evidence type="ECO:0000313" key="8">
    <source>
        <dbReference type="EMBL" id="MCE2596247.1"/>
    </source>
</evidence>
<dbReference type="SUPFAM" id="SSF50346">
    <property type="entry name" value="PRC-barrel domain"/>
    <property type="match status" value="1"/>
</dbReference>
<evidence type="ECO:0000256" key="4">
    <source>
        <dbReference type="ARBA" id="ARBA00023186"/>
    </source>
</evidence>
<proteinExistence type="inferred from homology"/>
<dbReference type="PANTHER" id="PTHR33692">
    <property type="entry name" value="RIBOSOME MATURATION FACTOR RIMM"/>
    <property type="match status" value="1"/>
</dbReference>
<comment type="function">
    <text evidence="5">An accessory protein needed during the final step in the assembly of 30S ribosomal subunit, possibly for assembly of the head region. Essential for efficient processing of 16S rRNA. May be needed both before and after RbfA during the maturation of 16S rRNA. It has affinity for free ribosomal 30S subunits but not for 70S ribosomes.</text>
</comment>
<comment type="similarity">
    <text evidence="5">Belongs to the RimM family.</text>
</comment>
<dbReference type="EMBL" id="JAIMJA010000017">
    <property type="protein sequence ID" value="MCE2596247.1"/>
    <property type="molecule type" value="Genomic_DNA"/>
</dbReference>
<dbReference type="InterPro" id="IPR002676">
    <property type="entry name" value="RimM_N"/>
</dbReference>
<comment type="domain">
    <text evidence="5">The PRC barrel domain binds ribosomal protein uS19.</text>
</comment>
<keyword evidence="9" id="KW-1185">Reference proteome</keyword>
<dbReference type="InterPro" id="IPR056792">
    <property type="entry name" value="PRC_RimM"/>
</dbReference>
<comment type="caution">
    <text evidence="8">The sequence shown here is derived from an EMBL/GenBank/DDBJ whole genome shotgun (WGS) entry which is preliminary data.</text>
</comment>
<dbReference type="Gene3D" id="2.30.30.240">
    <property type="entry name" value="PRC-barrel domain"/>
    <property type="match status" value="1"/>
</dbReference>
<gene>
    <name evidence="5 8" type="primary">rimM</name>
    <name evidence="8" type="ORF">K6Y31_15675</name>
</gene>
<comment type="subunit">
    <text evidence="5">Binds ribosomal protein uS19.</text>
</comment>
<evidence type="ECO:0000313" key="9">
    <source>
        <dbReference type="Proteomes" id="UP001201273"/>
    </source>
</evidence>
<dbReference type="Pfam" id="PF01782">
    <property type="entry name" value="RimM"/>
    <property type="match status" value="1"/>
</dbReference>
<organism evidence="8 9">
    <name type="scientific">Motilimonas cestriensis</name>
    <dbReference type="NCBI Taxonomy" id="2742685"/>
    <lineage>
        <taxon>Bacteria</taxon>
        <taxon>Pseudomonadati</taxon>
        <taxon>Pseudomonadota</taxon>
        <taxon>Gammaproteobacteria</taxon>
        <taxon>Alteromonadales</taxon>
        <taxon>Alteromonadales genera incertae sedis</taxon>
        <taxon>Motilimonas</taxon>
    </lineage>
</organism>
<dbReference type="Gene3D" id="2.40.30.60">
    <property type="entry name" value="RimM"/>
    <property type="match status" value="1"/>
</dbReference>
<keyword evidence="2 5" id="KW-0690">Ribosome biogenesis</keyword>
<dbReference type="InterPro" id="IPR036976">
    <property type="entry name" value="RimM_N_sf"/>
</dbReference>
<evidence type="ECO:0000256" key="3">
    <source>
        <dbReference type="ARBA" id="ARBA00022552"/>
    </source>
</evidence>
<name>A0ABS8WDP1_9GAMM</name>
<evidence type="ECO:0000256" key="1">
    <source>
        <dbReference type="ARBA" id="ARBA00022490"/>
    </source>
</evidence>
<dbReference type="HAMAP" id="MF_00014">
    <property type="entry name" value="Ribosome_mat_RimM"/>
    <property type="match status" value="1"/>
</dbReference>
<dbReference type="RefSeq" id="WP_233053894.1">
    <property type="nucleotide sequence ID" value="NZ_JAIMJA010000017.1"/>
</dbReference>
<dbReference type="NCBIfam" id="TIGR02273">
    <property type="entry name" value="16S_RimM"/>
    <property type="match status" value="1"/>
</dbReference>
<keyword evidence="4 5" id="KW-0143">Chaperone</keyword>
<keyword evidence="3 5" id="KW-0698">rRNA processing</keyword>
<dbReference type="PANTHER" id="PTHR33692:SF1">
    <property type="entry name" value="RIBOSOME MATURATION FACTOR RIMM"/>
    <property type="match status" value="1"/>
</dbReference>
<evidence type="ECO:0000256" key="2">
    <source>
        <dbReference type="ARBA" id="ARBA00022517"/>
    </source>
</evidence>
<dbReference type="SUPFAM" id="SSF50447">
    <property type="entry name" value="Translation proteins"/>
    <property type="match status" value="1"/>
</dbReference>
<protein>
    <recommendedName>
        <fullName evidence="5">Ribosome maturation factor RimM</fullName>
    </recommendedName>
</protein>
<accession>A0ABS8WDP1</accession>
<dbReference type="Proteomes" id="UP001201273">
    <property type="component" value="Unassembled WGS sequence"/>
</dbReference>
<feature type="domain" description="Ribosome maturation factor RimM PRC barrel" evidence="7">
    <location>
        <begin position="101"/>
        <end position="174"/>
    </location>
</feature>
<dbReference type="InterPro" id="IPR011033">
    <property type="entry name" value="PRC_barrel-like_sf"/>
</dbReference>
<feature type="domain" description="RimM N-terminal" evidence="6">
    <location>
        <begin position="9"/>
        <end position="91"/>
    </location>
</feature>
<evidence type="ECO:0000256" key="5">
    <source>
        <dbReference type="HAMAP-Rule" id="MF_00014"/>
    </source>
</evidence>
<evidence type="ECO:0000259" key="6">
    <source>
        <dbReference type="Pfam" id="PF01782"/>
    </source>
</evidence>
<comment type="subcellular location">
    <subcellularLocation>
        <location evidence="5">Cytoplasm</location>
    </subcellularLocation>
</comment>
<keyword evidence="1 5" id="KW-0963">Cytoplasm</keyword>
<sequence>MSEQADQIVVGKFGAVYGIKGWLKIHSYTDDPEGVFDYKPWHVEYQGRQKEVQVTEYRRHSKTWIAKVAGFDVREDAQALVGLEILVSDDQLPELDDGVYWRDLMGCQVKTTQGYDLGVVADMMETGSNDVLVVKSNPTDAFGKKERLIPYLEQQVIIQVDIANKFIEVDWDPGF</sequence>
<evidence type="ECO:0000259" key="7">
    <source>
        <dbReference type="Pfam" id="PF24986"/>
    </source>
</evidence>
<dbReference type="InterPro" id="IPR009000">
    <property type="entry name" value="Transl_B-barrel_sf"/>
</dbReference>
<dbReference type="InterPro" id="IPR011961">
    <property type="entry name" value="RimM"/>
</dbReference>
<reference evidence="8 9" key="1">
    <citation type="journal article" date="2022" name="Environ. Microbiol. Rep.">
        <title>Eco-phylogenetic analyses reveal divergent evolution of vitamin B12 metabolism in the marine bacterial family 'Psychromonadaceae'.</title>
        <authorList>
            <person name="Jin X."/>
            <person name="Yang Y."/>
            <person name="Cao H."/>
            <person name="Gao B."/>
            <person name="Zhao Z."/>
        </authorList>
    </citation>
    <scope>NUCLEOTIDE SEQUENCE [LARGE SCALE GENOMIC DNA]</scope>
    <source>
        <strain evidence="8 9">MKS20</strain>
    </source>
</reference>